<dbReference type="InterPro" id="IPR026074">
    <property type="entry name" value="MAP1"/>
</dbReference>
<dbReference type="GO" id="GO:0003779">
    <property type="term" value="F:actin binding"/>
    <property type="evidence" value="ECO:0000318"/>
    <property type="project" value="GO_Central"/>
</dbReference>
<dbReference type="OrthoDB" id="5847517at2759"/>
<evidence type="ECO:0000313" key="3">
    <source>
        <dbReference type="Proteomes" id="UP000001940"/>
    </source>
</evidence>
<gene>
    <name evidence="2 4" type="primary">maph-1.2</name>
    <name evidence="2" type="ORF">CELE_F25D7.4</name>
    <name evidence="4" type="ORF">F25D7.4</name>
</gene>
<dbReference type="PANTHER" id="PTHR13843:SF12">
    <property type="entry name" value="ATPASE F1_V1_A1 COMPLEX ALPHA_BETA SUBUNIT NUCLEOTIDE-BINDING DOMAIN-CONTAINING PROTEIN"/>
    <property type="match status" value="1"/>
</dbReference>
<dbReference type="AGR" id="WB:WBGene00009113"/>
<reference evidence="2 3" key="1">
    <citation type="journal article" date="1998" name="Science">
        <title>Genome sequence of the nematode C. elegans: a platform for investigating biology.</title>
        <authorList>
            <consortium name="The C. elegans sequencing consortium"/>
            <person name="Sulson J.E."/>
            <person name="Waterston R."/>
        </authorList>
    </citation>
    <scope>NUCLEOTIDE SEQUENCE [LARGE SCALE GENOMIC DNA]</scope>
    <source>
        <strain evidence="2 3">Bristol N2</strain>
    </source>
</reference>
<name>A9UJN7_CAEEL</name>
<accession>A9UJN7</accession>
<dbReference type="RefSeq" id="NP_001251372.1">
    <property type="nucleotide sequence ID" value="NM_001264443.2"/>
</dbReference>
<dbReference type="GeneID" id="172918"/>
<dbReference type="GO" id="GO:0005874">
    <property type="term" value="C:microtubule"/>
    <property type="evidence" value="ECO:0000318"/>
    <property type="project" value="GO_Central"/>
</dbReference>
<feature type="compositionally biased region" description="Basic and acidic residues" evidence="1">
    <location>
        <begin position="481"/>
        <end position="497"/>
    </location>
</feature>
<dbReference type="GO" id="GO:0031114">
    <property type="term" value="P:regulation of microtubule depolymerization"/>
    <property type="evidence" value="ECO:0000318"/>
    <property type="project" value="GO_Central"/>
</dbReference>
<dbReference type="GO" id="GO:0005875">
    <property type="term" value="C:microtubule associated complex"/>
    <property type="evidence" value="ECO:0000318"/>
    <property type="project" value="GO_Central"/>
</dbReference>
<feature type="region of interest" description="Disordered" evidence="1">
    <location>
        <begin position="450"/>
        <end position="516"/>
    </location>
</feature>
<dbReference type="IntAct" id="A9UJN7">
    <property type="interactions" value="1"/>
</dbReference>
<dbReference type="KEGG" id="cel:CELE_F25D7.4"/>
<dbReference type="FunCoup" id="A9UJN7">
    <property type="interactions" value="172"/>
</dbReference>
<dbReference type="InParanoid" id="A9UJN7"/>
<dbReference type="CTD" id="172918"/>
<feature type="compositionally biased region" description="Basic and acidic residues" evidence="1">
    <location>
        <begin position="418"/>
        <end position="432"/>
    </location>
</feature>
<keyword evidence="3" id="KW-1185">Reference proteome</keyword>
<feature type="region of interest" description="Disordered" evidence="1">
    <location>
        <begin position="230"/>
        <end position="432"/>
    </location>
</feature>
<proteinExistence type="evidence at protein level"/>
<dbReference type="PaxDb" id="6239-F25D7.4"/>
<dbReference type="GO" id="GO:0043025">
    <property type="term" value="C:neuronal cell body"/>
    <property type="evidence" value="ECO:0000318"/>
    <property type="project" value="GO_Central"/>
</dbReference>
<feature type="compositionally biased region" description="Low complexity" evidence="1">
    <location>
        <begin position="348"/>
        <end position="377"/>
    </location>
</feature>
<dbReference type="eggNOG" id="KOG3592">
    <property type="taxonomic scope" value="Eukaryota"/>
</dbReference>
<dbReference type="PhylomeDB" id="A9UJN7"/>
<dbReference type="DIP" id="DIP-59885N"/>
<protein>
    <submittedName>
        <fullName evidence="2">Microtubule-associated protein futsch</fullName>
    </submittedName>
</protein>
<keyword evidence="5" id="KW-1267">Proteomics identification</keyword>
<dbReference type="WormBase" id="F25D7.4">
    <property type="protein sequence ID" value="CE42000"/>
    <property type="gene ID" value="WBGene00009113"/>
    <property type="gene designation" value="maph-1.2"/>
</dbReference>
<dbReference type="Bgee" id="WBGene00009113">
    <property type="expression patterns" value="Expressed in adult organism and 3 other cell types or tissues"/>
</dbReference>
<dbReference type="GO" id="GO:0007409">
    <property type="term" value="P:axonogenesis"/>
    <property type="evidence" value="ECO:0000318"/>
    <property type="project" value="GO_Central"/>
</dbReference>
<dbReference type="Proteomes" id="UP000001940">
    <property type="component" value="Chromosome I"/>
</dbReference>
<dbReference type="GO" id="GO:0008017">
    <property type="term" value="F:microtubule binding"/>
    <property type="evidence" value="ECO:0000318"/>
    <property type="project" value="GO_Central"/>
</dbReference>
<dbReference type="OMA" id="AKAPHEV"/>
<dbReference type="AlphaFoldDB" id="A9UJN7"/>
<evidence type="ECO:0007829" key="5">
    <source>
        <dbReference type="PeptideAtlas" id="A9UJN7"/>
    </source>
</evidence>
<dbReference type="GO" id="GO:0000226">
    <property type="term" value="P:microtubule cytoskeleton organization"/>
    <property type="evidence" value="ECO:0000318"/>
    <property type="project" value="GO_Central"/>
</dbReference>
<feature type="compositionally biased region" description="Low complexity" evidence="1">
    <location>
        <begin position="242"/>
        <end position="319"/>
    </location>
</feature>
<dbReference type="PANTHER" id="PTHR13843">
    <property type="entry name" value="MICROTUBULE-ASSOCIATED PROTEIN"/>
    <property type="match status" value="1"/>
</dbReference>
<dbReference type="EMBL" id="BX284601">
    <property type="protein sequence ID" value="CAP59526.1"/>
    <property type="molecule type" value="Genomic_DNA"/>
</dbReference>
<dbReference type="GO" id="GO:0005829">
    <property type="term" value="C:cytosol"/>
    <property type="evidence" value="ECO:0000318"/>
    <property type="project" value="GO_Central"/>
</dbReference>
<dbReference type="STRING" id="6239.F25D7.4.1"/>
<evidence type="ECO:0000313" key="2">
    <source>
        <dbReference type="EMBL" id="CAP59526.1"/>
    </source>
</evidence>
<organism evidence="2 3">
    <name type="scientific">Caenorhabditis elegans</name>
    <dbReference type="NCBI Taxonomy" id="6239"/>
    <lineage>
        <taxon>Eukaryota</taxon>
        <taxon>Metazoa</taxon>
        <taxon>Ecdysozoa</taxon>
        <taxon>Nematoda</taxon>
        <taxon>Chromadorea</taxon>
        <taxon>Rhabditida</taxon>
        <taxon>Rhabditina</taxon>
        <taxon>Rhabditomorpha</taxon>
        <taxon>Rhabditoidea</taxon>
        <taxon>Rhabditidae</taxon>
        <taxon>Peloderinae</taxon>
        <taxon>Caenorhabditis</taxon>
    </lineage>
</organism>
<dbReference type="GO" id="GO:0016358">
    <property type="term" value="P:dendrite development"/>
    <property type="evidence" value="ECO:0000318"/>
    <property type="project" value="GO_Central"/>
</dbReference>
<evidence type="ECO:0000313" key="4">
    <source>
        <dbReference type="WormBase" id="F25D7.4"/>
    </source>
</evidence>
<sequence length="874" mass="91979">MPEEYIMSSKACIYVLGGAANTAALFDFDGVYILDGGFAEKNPGFVAHVRDVSAVLLAAPTLGNLGTTSALLEQGKPLPVFTNTKPFKTAKPGSSGEIAKAIQEANSKLLSVAPPLFNPKYPAHIIYQSAAKGVLSMYILAGDVKDSDMITKALAGGNEAEVEKAAAENGTIGVLLWRPAMTDQSAVRVLISGTSSLARIQQSLDKAAKSLPFLNAPTVKSKDALLGIPAPAVPRPVAGKPSTRSASTTGAARTRPAVPAVSAPRALTSRAPAGPARPTTTRSATPATRTAVPPRATAPPKAAPASKAPTRAPIPARSAPAPPRGAPAKAPKAEPIAQKKVAGKVQRAAPSKPASAVSAPKATAPASTSSAPATAPEASRRDPNDVTIVLDDSLFPEDFNQGSAPMDIVVIPPTPEPPRLEEARATHPKEPIVDAEDLAKAPHEVDDVANLADVEDEIPPPVDAFKKPEPRPETNVAGGSGEDRISEPVDAFKKPDPVELDDFDPLKPSHPDPSAPVVPSGDLIIATPDPELPNIVAAVPFIPPSPKGPNDGLVKLDDELEKIAPGFEEPLIPQAPRDDGTLAEFNEDVSKLVDISMDTNSAEVAADLAKAVGEVTQLSAELQNLALDEKTDEYVRKLSNQMIEDATLPFTSALASSIVTSNGSETNGHGEQAHAAQNGGIKIPKHDLMQSHSNVIENGAAVKYEKTDPALDAVLNACAQESEQIDASHPENLHMPAAPGSVASAKPVKFARPYYFDVVTVPRNEKLETSVEADGLQEFISKVRSRNVILASKEISGEQLQSILRGKQTWCDRAHPCNVIPTHSSPMLHDFRQKNEEQFAANHLQFSMPVEKQRTTVSSDAGVVEYDLARVDLL</sequence>
<feature type="compositionally biased region" description="Low complexity" evidence="1">
    <location>
        <begin position="326"/>
        <end position="336"/>
    </location>
</feature>
<dbReference type="PeptideAtlas" id="A9UJN7"/>
<dbReference type="GO" id="GO:0030425">
    <property type="term" value="C:dendrite"/>
    <property type="evidence" value="ECO:0000318"/>
    <property type="project" value="GO_Central"/>
</dbReference>
<dbReference type="GO" id="GO:0045202">
    <property type="term" value="C:synapse"/>
    <property type="evidence" value="ECO:0000318"/>
    <property type="project" value="GO_Central"/>
</dbReference>
<dbReference type="HOGENOM" id="CLU_318914_0_0_1"/>
<evidence type="ECO:0000256" key="1">
    <source>
        <dbReference type="SAM" id="MobiDB-lite"/>
    </source>
</evidence>